<keyword evidence="2" id="KW-0812">Transmembrane</keyword>
<keyword evidence="2" id="KW-0472">Membrane</keyword>
<name>A0A4U8TB34_9HELI</name>
<feature type="transmembrane region" description="Helical" evidence="2">
    <location>
        <begin position="193"/>
        <end position="213"/>
    </location>
</feature>
<reference evidence="3 6" key="4">
    <citation type="submission" date="2019-12" db="EMBL/GenBank/DDBJ databases">
        <title>Multi-Generational Helicobacter saguini Isolates.</title>
        <authorList>
            <person name="Mannion A."/>
            <person name="Shen Z."/>
            <person name="Fox J.G."/>
        </authorList>
    </citation>
    <scope>NUCLEOTIDE SEQUENCE [LARGE SCALE GENOMIC DNA]</scope>
    <source>
        <strain evidence="3">16-048</strain>
        <strain evidence="6">16-048 (F4)</strain>
    </source>
</reference>
<feature type="transmembrane region" description="Helical" evidence="2">
    <location>
        <begin position="45"/>
        <end position="65"/>
    </location>
</feature>
<dbReference type="OrthoDB" id="5328207at2"/>
<evidence type="ECO:0000313" key="6">
    <source>
        <dbReference type="Proteomes" id="UP000477070"/>
    </source>
</evidence>
<dbReference type="EMBL" id="QBIU01000001">
    <property type="protein sequence ID" value="MWV68589.1"/>
    <property type="molecule type" value="Genomic_DNA"/>
</dbReference>
<keyword evidence="5" id="KW-1185">Reference proteome</keyword>
<dbReference type="Proteomes" id="UP000029714">
    <property type="component" value="Unassembled WGS sequence"/>
</dbReference>
<dbReference type="STRING" id="1548018.LS64_01425"/>
<organism evidence="4 5">
    <name type="scientific">Helicobacter saguini</name>
    <dbReference type="NCBI Taxonomy" id="1548018"/>
    <lineage>
        <taxon>Bacteria</taxon>
        <taxon>Pseudomonadati</taxon>
        <taxon>Campylobacterota</taxon>
        <taxon>Epsilonproteobacteria</taxon>
        <taxon>Campylobacterales</taxon>
        <taxon>Helicobacteraceae</taxon>
        <taxon>Helicobacter</taxon>
    </lineage>
</organism>
<feature type="transmembrane region" description="Helical" evidence="2">
    <location>
        <begin position="160"/>
        <end position="181"/>
    </location>
</feature>
<dbReference type="EMBL" id="JRMP02000001">
    <property type="protein sequence ID" value="TLD95877.1"/>
    <property type="molecule type" value="Genomic_DNA"/>
</dbReference>
<feature type="region of interest" description="Disordered" evidence="1">
    <location>
        <begin position="291"/>
        <end position="337"/>
    </location>
</feature>
<dbReference type="AlphaFoldDB" id="A0A4U8TB34"/>
<proteinExistence type="predicted"/>
<evidence type="ECO:0000256" key="2">
    <source>
        <dbReference type="SAM" id="Phobius"/>
    </source>
</evidence>
<evidence type="ECO:0000256" key="1">
    <source>
        <dbReference type="SAM" id="MobiDB-lite"/>
    </source>
</evidence>
<sequence>MQGISMDSKSNFMDDTNVASKKDSANSDILKDSKNIESKPYKKHILQFSGYFLVALIAVSVNIISRILLNFYFSFSLSVIVAYILGHFVNFYLSNRFIFKADSMDGTNVTSKENIESKKNLQGKISLRFQSPAHSNPSKYKKNFTLQIFTKNTLKKFLKFSLVASVGLCVAFVVSVFSLKILQNIFTNFSKEIIEFIAHICGIGASFIFNFLGHKFFSFKDSMEVTNVISKKDSANSDIFKDSKNIESKNAYSPSLAEGAGGWVKNSNKTENENIQKDSINLDYKKDNIHLQNNAQIPTPLTPLRKGGGNPTHNKVSSLKDSKNLSPTKSINQKEQQ</sequence>
<gene>
    <name evidence="3" type="ORF">DCO61_00710</name>
    <name evidence="4" type="ORF">LS64_000485</name>
</gene>
<keyword evidence="2" id="KW-1133">Transmembrane helix</keyword>
<evidence type="ECO:0000313" key="4">
    <source>
        <dbReference type="EMBL" id="TLD95877.1"/>
    </source>
</evidence>
<dbReference type="Proteomes" id="UP000477070">
    <property type="component" value="Unassembled WGS sequence"/>
</dbReference>
<reference evidence="4 5" key="1">
    <citation type="journal article" date="2014" name="Genome Announc.">
        <title>Draft genome sequences of eight enterohepatic helicobacter species isolated from both laboratory and wild rodents.</title>
        <authorList>
            <person name="Sheh A."/>
            <person name="Shen Z."/>
            <person name="Fox J.G."/>
        </authorList>
    </citation>
    <scope>NUCLEOTIDE SEQUENCE [LARGE SCALE GENOMIC DNA]</scope>
    <source>
        <strain evidence="4 5">MIT 97-6194</strain>
    </source>
</reference>
<protein>
    <submittedName>
        <fullName evidence="4">GtrA family protein</fullName>
    </submittedName>
</protein>
<comment type="caution">
    <text evidence="4">The sequence shown here is derived from an EMBL/GenBank/DDBJ whole genome shotgun (WGS) entry which is preliminary data.</text>
</comment>
<reference evidence="4 5" key="2">
    <citation type="journal article" date="2016" name="Infect. Immun.">
        <title>Helicobacter saguini, a Novel Helicobacter Isolated from Cotton-Top Tamarins with Ulcerative Colitis, Has Proinflammatory Properties and Induces Typhlocolitis and Dysplasia in Gnotobiotic IL-10-/- Mice.</title>
        <authorList>
            <person name="Shen Z."/>
            <person name="Mannion A."/>
            <person name="Whary M.T."/>
            <person name="Muthupalani S."/>
            <person name="Sheh A."/>
            <person name="Feng Y."/>
            <person name="Gong G."/>
            <person name="Vandamme P."/>
            <person name="Holcombe H.R."/>
            <person name="Paster B.J."/>
            <person name="Fox J.G."/>
        </authorList>
    </citation>
    <scope>NUCLEOTIDE SEQUENCE [LARGE SCALE GENOMIC DNA]</scope>
    <source>
        <strain evidence="4 5">MIT 97-6194</strain>
    </source>
</reference>
<evidence type="ECO:0000313" key="5">
    <source>
        <dbReference type="Proteomes" id="UP000029714"/>
    </source>
</evidence>
<reference evidence="4" key="3">
    <citation type="submission" date="2018-04" db="EMBL/GenBank/DDBJ databases">
        <authorList>
            <person name="Sheh A."/>
            <person name="Shen Z."/>
            <person name="Mannion A.J."/>
            <person name="Fox J.G."/>
        </authorList>
    </citation>
    <scope>NUCLEOTIDE SEQUENCE</scope>
    <source>
        <strain evidence="4">MIT 97-6194</strain>
    </source>
</reference>
<feature type="transmembrane region" description="Helical" evidence="2">
    <location>
        <begin position="71"/>
        <end position="93"/>
    </location>
</feature>
<accession>A0A4U8TB34</accession>
<feature type="compositionally biased region" description="Polar residues" evidence="1">
    <location>
        <begin position="324"/>
        <end position="337"/>
    </location>
</feature>
<dbReference type="RefSeq" id="WP_138127216.1">
    <property type="nucleotide sequence ID" value="NZ_JRMP02000001.1"/>
</dbReference>
<evidence type="ECO:0000313" key="3">
    <source>
        <dbReference type="EMBL" id="MWV68589.1"/>
    </source>
</evidence>